<dbReference type="Proteomes" id="UP000288388">
    <property type="component" value="Unassembled WGS sequence"/>
</dbReference>
<name>A0A437UIM3_ENTAV</name>
<sequence>MVNIMSNVRTAENYFSIGIKQFKELLKIGKTVRFPYTFTRSRTRGGEKEILHQEEVEVILNGETNYMFLGGRRILIETTPCNYGNKRYWFGCPICEGRTTKLFLHGGAYAIWKCRKCANLVYRSQQETKGDFWTWYDKAQAIARELDSDYWEDGFSYLCSSPHILFPNKPKNMHWSVYEKKRKKFLEYVARGNKINAAQLGAIVNKHRIKE</sequence>
<gene>
    <name evidence="1" type="ORF">EK398_00640</name>
</gene>
<dbReference type="EMBL" id="RYZS01000001">
    <property type="protein sequence ID" value="RVU93483.1"/>
    <property type="molecule type" value="Genomic_DNA"/>
</dbReference>
<dbReference type="AlphaFoldDB" id="A0A437UIM3"/>
<organism evidence="1 2">
    <name type="scientific">Enterococcus avium</name>
    <name type="common">Streptococcus avium</name>
    <dbReference type="NCBI Taxonomy" id="33945"/>
    <lineage>
        <taxon>Bacteria</taxon>
        <taxon>Bacillati</taxon>
        <taxon>Bacillota</taxon>
        <taxon>Bacilli</taxon>
        <taxon>Lactobacillales</taxon>
        <taxon>Enterococcaceae</taxon>
        <taxon>Enterococcus</taxon>
    </lineage>
</organism>
<comment type="caution">
    <text evidence="1">The sequence shown here is derived from an EMBL/GenBank/DDBJ whole genome shotgun (WGS) entry which is preliminary data.</text>
</comment>
<accession>A0A437UIM3</accession>
<evidence type="ECO:0000313" key="2">
    <source>
        <dbReference type="Proteomes" id="UP000288388"/>
    </source>
</evidence>
<evidence type="ECO:0000313" key="1">
    <source>
        <dbReference type="EMBL" id="RVU93483.1"/>
    </source>
</evidence>
<proteinExistence type="predicted"/>
<protein>
    <submittedName>
        <fullName evidence="1">Uncharacterized protein</fullName>
    </submittedName>
</protein>
<reference evidence="1 2" key="1">
    <citation type="submission" date="2018-12" db="EMBL/GenBank/DDBJ databases">
        <title>A novel vanA-carrying plasmid in a clinical isolate of Enterococcus avium.</title>
        <authorList>
            <person name="Bernasconi O.J."/>
            <person name="Luzzaro F."/>
            <person name="Endimiani A."/>
        </authorList>
    </citation>
    <scope>NUCLEOTIDE SEQUENCE [LARGE SCALE GENOMIC DNA]</scope>
    <source>
        <strain evidence="1 2">LC0559/18</strain>
    </source>
</reference>